<reference evidence="10 11" key="1">
    <citation type="submission" date="2020-12" db="EMBL/GenBank/DDBJ databases">
        <title>Metabolic potential, ecology and presence of endohyphal bacteria is reflected in genomic diversity of Mucoromycotina.</title>
        <authorList>
            <person name="Muszewska A."/>
            <person name="Okrasinska A."/>
            <person name="Steczkiewicz K."/>
            <person name="Drgas O."/>
            <person name="Orlowska M."/>
            <person name="Perlinska-Lenart U."/>
            <person name="Aleksandrzak-Piekarczyk T."/>
            <person name="Szatraj K."/>
            <person name="Zielenkiewicz U."/>
            <person name="Pilsyk S."/>
            <person name="Malc E."/>
            <person name="Mieczkowski P."/>
            <person name="Kruszewska J.S."/>
            <person name="Biernat P."/>
            <person name="Pawlowska J."/>
        </authorList>
    </citation>
    <scope>NUCLEOTIDE SEQUENCE [LARGE SCALE GENOMIC DNA]</scope>
    <source>
        <strain evidence="10 11">CBS 142.35</strain>
    </source>
</reference>
<keyword evidence="6 7" id="KW-0472">Membrane</keyword>
<comment type="caution">
    <text evidence="10">The sequence shown here is derived from an EMBL/GenBank/DDBJ whole genome shotgun (WGS) entry which is preliminary data.</text>
</comment>
<evidence type="ECO:0000256" key="5">
    <source>
        <dbReference type="ARBA" id="ARBA00022989"/>
    </source>
</evidence>
<feature type="transmembrane region" description="Helical" evidence="7">
    <location>
        <begin position="147"/>
        <end position="168"/>
    </location>
</feature>
<gene>
    <name evidence="10" type="ORF">INT45_006367</name>
</gene>
<comment type="function">
    <text evidence="7">Sodium-phosphate symporter.</text>
</comment>
<evidence type="ECO:0000313" key="11">
    <source>
        <dbReference type="Proteomes" id="UP000646827"/>
    </source>
</evidence>
<dbReference type="EMBL" id="JAEPRB010000011">
    <property type="protein sequence ID" value="KAG2226960.1"/>
    <property type="molecule type" value="Genomic_DNA"/>
</dbReference>
<keyword evidence="5 7" id="KW-1133">Transmembrane helix</keyword>
<sequence>MMNAFDFTWIFGVTMVLAFADAFGIGANDVANAFATSVSSGSLTLLQAVICACFTEFLGALLLGNQVSDTIRSGIMPLESFENQPEMLMLAMMCALFGSATWVLTASRFGWPVSTTHSIVGAIIGTGIAGFGPGVIDWSFDGVGGIIASWFISPFVSGAIAAIIYLIVKFGILKRENSFKWGLVLVPIFFFITVFIEVFYIIFKGAPGTQAAKMGIGAQVGIAFGIAGFFLVWSALFVVPWLRRRIIERENLQWYHVFVIHFISKRPRVDQDEEGKPNNFVLPTDQDAAIAQQEADQQDYEDAKKLEKNLTQEEDSGSSDKSIRTKEQKQVTTIEKAEEEEDILISKFYWGKLLSPLYLKKKIIFMLLHGVRKDVRNLNSSHLKDIHAAAVKYDNNTEYMFSFLQVLTALVFSFAHGSNDVSNAVGPLAAVHTVWTTATVGAKVPTPIWVLAYGGIALDIGLATYGYHVMRRLGNNITYMTPTRGFSTELGAAITILTCSQAGIPVSSTHCATGATAAVGLCNGSLRAVNWKMLAWCMFAWVITLPVAGLIAGLAYSIIIYAPHFGMTV</sequence>
<feature type="transmembrane region" description="Helical" evidence="7">
    <location>
        <begin position="448"/>
        <end position="467"/>
    </location>
</feature>
<keyword evidence="4 7" id="KW-0812">Transmembrane</keyword>
<comment type="subcellular location">
    <subcellularLocation>
        <location evidence="1 7">Membrane</location>
        <topology evidence="1 7">Multi-pass membrane protein</topology>
    </subcellularLocation>
</comment>
<evidence type="ECO:0000256" key="7">
    <source>
        <dbReference type="RuleBase" id="RU363058"/>
    </source>
</evidence>
<feature type="region of interest" description="Disordered" evidence="8">
    <location>
        <begin position="309"/>
        <end position="329"/>
    </location>
</feature>
<accession>A0A8H7SCE9</accession>
<evidence type="ECO:0000256" key="8">
    <source>
        <dbReference type="SAM" id="MobiDB-lite"/>
    </source>
</evidence>
<feature type="chain" id="PRO_5034473622" description="Phosphate transporter" evidence="9">
    <location>
        <begin position="23"/>
        <end position="569"/>
    </location>
</feature>
<name>A0A8H7SCE9_9FUNG</name>
<dbReference type="Pfam" id="PF01384">
    <property type="entry name" value="PHO4"/>
    <property type="match status" value="1"/>
</dbReference>
<dbReference type="OrthoDB" id="260807at2759"/>
<evidence type="ECO:0000256" key="9">
    <source>
        <dbReference type="SAM" id="SignalP"/>
    </source>
</evidence>
<feature type="transmembrane region" description="Helical" evidence="7">
    <location>
        <begin position="533"/>
        <end position="562"/>
    </location>
</feature>
<evidence type="ECO:0000256" key="4">
    <source>
        <dbReference type="ARBA" id="ARBA00022692"/>
    </source>
</evidence>
<organism evidence="10 11">
    <name type="scientific">Circinella minor</name>
    <dbReference type="NCBI Taxonomy" id="1195481"/>
    <lineage>
        <taxon>Eukaryota</taxon>
        <taxon>Fungi</taxon>
        <taxon>Fungi incertae sedis</taxon>
        <taxon>Mucoromycota</taxon>
        <taxon>Mucoromycotina</taxon>
        <taxon>Mucoromycetes</taxon>
        <taxon>Mucorales</taxon>
        <taxon>Lichtheimiaceae</taxon>
        <taxon>Circinella</taxon>
    </lineage>
</organism>
<evidence type="ECO:0000313" key="10">
    <source>
        <dbReference type="EMBL" id="KAG2226960.1"/>
    </source>
</evidence>
<dbReference type="GO" id="GO:0005315">
    <property type="term" value="F:phosphate transmembrane transporter activity"/>
    <property type="evidence" value="ECO:0007669"/>
    <property type="project" value="InterPro"/>
</dbReference>
<dbReference type="PANTHER" id="PTHR11101:SF80">
    <property type="entry name" value="PHOSPHATE TRANSPORTER"/>
    <property type="match status" value="1"/>
</dbReference>
<comment type="similarity">
    <text evidence="7">Belongs to the inorganic phosphate transporter (PiT) (TC 2.A.20) family.</text>
</comment>
<dbReference type="PANTHER" id="PTHR11101">
    <property type="entry name" value="PHOSPHATE TRANSPORTER"/>
    <property type="match status" value="1"/>
</dbReference>
<dbReference type="InterPro" id="IPR001204">
    <property type="entry name" value="Phos_transporter"/>
</dbReference>
<keyword evidence="11" id="KW-1185">Reference proteome</keyword>
<evidence type="ECO:0000256" key="2">
    <source>
        <dbReference type="ARBA" id="ARBA00022448"/>
    </source>
</evidence>
<protein>
    <recommendedName>
        <fullName evidence="7">Phosphate transporter</fullName>
    </recommendedName>
</protein>
<feature type="transmembrane region" description="Helical" evidence="7">
    <location>
        <begin position="45"/>
        <end position="64"/>
    </location>
</feature>
<evidence type="ECO:0000256" key="1">
    <source>
        <dbReference type="ARBA" id="ARBA00004141"/>
    </source>
</evidence>
<feature type="signal peptide" evidence="9">
    <location>
        <begin position="1"/>
        <end position="22"/>
    </location>
</feature>
<dbReference type="Proteomes" id="UP000646827">
    <property type="component" value="Unassembled WGS sequence"/>
</dbReference>
<proteinExistence type="inferred from homology"/>
<keyword evidence="3 7" id="KW-0592">Phosphate transport</keyword>
<keyword evidence="9" id="KW-0732">Signal</keyword>
<keyword evidence="2 7" id="KW-0813">Transport</keyword>
<evidence type="ECO:0000256" key="3">
    <source>
        <dbReference type="ARBA" id="ARBA00022592"/>
    </source>
</evidence>
<evidence type="ECO:0000256" key="6">
    <source>
        <dbReference type="ARBA" id="ARBA00023136"/>
    </source>
</evidence>
<dbReference type="GO" id="GO:0035435">
    <property type="term" value="P:phosphate ion transmembrane transport"/>
    <property type="evidence" value="ECO:0007669"/>
    <property type="project" value="TreeGrafter"/>
</dbReference>
<feature type="transmembrane region" description="Helical" evidence="7">
    <location>
        <begin position="180"/>
        <end position="202"/>
    </location>
</feature>
<feature type="transmembrane region" description="Helical" evidence="7">
    <location>
        <begin position="399"/>
        <end position="417"/>
    </location>
</feature>
<dbReference type="GO" id="GO:0016020">
    <property type="term" value="C:membrane"/>
    <property type="evidence" value="ECO:0007669"/>
    <property type="project" value="UniProtKB-SubCell"/>
</dbReference>
<feature type="transmembrane region" description="Helical" evidence="7">
    <location>
        <begin position="222"/>
        <end position="242"/>
    </location>
</feature>
<dbReference type="AlphaFoldDB" id="A0A8H7SCE9"/>